<dbReference type="InterPro" id="IPR014567">
    <property type="entry name" value="UCP031900"/>
</dbReference>
<dbReference type="Proteomes" id="UP001259803">
    <property type="component" value="Unassembled WGS sequence"/>
</dbReference>
<dbReference type="EMBL" id="JAVRHS010000002">
    <property type="protein sequence ID" value="MDT0575427.1"/>
    <property type="molecule type" value="Genomic_DNA"/>
</dbReference>
<dbReference type="Pfam" id="PF13449">
    <property type="entry name" value="Phytase-like"/>
    <property type="match status" value="1"/>
</dbReference>
<keyword evidence="3" id="KW-1185">Reference proteome</keyword>
<proteinExistence type="predicted"/>
<comment type="caution">
    <text evidence="2">The sequence shown here is derived from an EMBL/GenBank/DDBJ whole genome shotgun (WGS) entry which is preliminary data.</text>
</comment>
<sequence>MERCPARSDPVLWRDEQVNVAALHKRSRTWRVFAASSLLIAAFVTLDQHQDPPRSAQTEQIAAIPLHVEQHAAFSAALGPFTLTGAWRLVSDDAAFNSLSGLAMLPDGQMLAVSDRGYRIIMPAPGKTGATRIMETRIGDGRMFAIRDLEAVTVDARTGTYWIGIENLNGIARFEAGSITAPFVQPMAMAGWAKNRGPETLLRLQDGRFVVVSEERLPCRKDEFAALLFTGDPMERPEITRFTLHMPESYRPVDAAQLADGRILVLGRSFGLLKGFATIIAIADPGAIAANSIVQTKLLARLNSGPLTDNYEGIAVQQAADGGTIVWLVSDDNLAQFIQQTFLLQLHLEPGAP</sequence>
<dbReference type="InterPro" id="IPR027372">
    <property type="entry name" value="Phytase-like_dom"/>
</dbReference>
<dbReference type="RefSeq" id="WP_311339988.1">
    <property type="nucleotide sequence ID" value="NZ_JAVRHS010000002.1"/>
</dbReference>
<evidence type="ECO:0000313" key="3">
    <source>
        <dbReference type="Proteomes" id="UP001259803"/>
    </source>
</evidence>
<evidence type="ECO:0000313" key="2">
    <source>
        <dbReference type="EMBL" id="MDT0575427.1"/>
    </source>
</evidence>
<gene>
    <name evidence="2" type="ORF">RM533_04440</name>
</gene>
<name>A0ABU2ZFQ1_9SPHN</name>
<dbReference type="SUPFAM" id="SSF50956">
    <property type="entry name" value="Thermostable phytase (3-phytase)"/>
    <property type="match status" value="1"/>
</dbReference>
<protein>
    <submittedName>
        <fullName evidence="2">Esterase-like activity of phytase family protein</fullName>
    </submittedName>
</protein>
<reference evidence="2 3" key="1">
    <citation type="submission" date="2023-09" db="EMBL/GenBank/DDBJ databases">
        <authorList>
            <person name="Rey-Velasco X."/>
        </authorList>
    </citation>
    <scope>NUCLEOTIDE SEQUENCE [LARGE SCALE GENOMIC DNA]</scope>
    <source>
        <strain evidence="2 3">F390</strain>
    </source>
</reference>
<accession>A0ABU2ZFQ1</accession>
<evidence type="ECO:0000259" key="1">
    <source>
        <dbReference type="Pfam" id="PF13449"/>
    </source>
</evidence>
<feature type="domain" description="Phytase-like" evidence="1">
    <location>
        <begin position="96"/>
        <end position="333"/>
    </location>
</feature>
<organism evidence="2 3">
    <name type="scientific">Croceicoccus esteveae</name>
    <dbReference type="NCBI Taxonomy" id="3075597"/>
    <lineage>
        <taxon>Bacteria</taxon>
        <taxon>Pseudomonadati</taxon>
        <taxon>Pseudomonadota</taxon>
        <taxon>Alphaproteobacteria</taxon>
        <taxon>Sphingomonadales</taxon>
        <taxon>Erythrobacteraceae</taxon>
        <taxon>Croceicoccus</taxon>
    </lineage>
</organism>
<dbReference type="PIRSF" id="PIRSF031900">
    <property type="entry name" value="UCP031900"/>
    <property type="match status" value="1"/>
</dbReference>